<keyword evidence="8" id="KW-0472">Membrane</keyword>
<protein>
    <submittedName>
        <fullName evidence="13">Fibrocystin-L</fullName>
    </submittedName>
</protein>
<dbReference type="PROSITE" id="PS51484">
    <property type="entry name" value="G8"/>
    <property type="match status" value="2"/>
</dbReference>
<gene>
    <name evidence="13" type="ORF">HOLleu_33893</name>
</gene>
<evidence type="ECO:0000313" key="13">
    <source>
        <dbReference type="EMBL" id="KAJ8026136.1"/>
    </source>
</evidence>
<keyword evidence="4" id="KW-1003">Cell membrane</keyword>
<dbReference type="GO" id="GO:0005886">
    <property type="term" value="C:plasma membrane"/>
    <property type="evidence" value="ECO:0007669"/>
    <property type="project" value="UniProtKB-SubCell"/>
</dbReference>
<dbReference type="GO" id="GO:0042995">
    <property type="term" value="C:cell projection"/>
    <property type="evidence" value="ECO:0007669"/>
    <property type="project" value="UniProtKB-SubCell"/>
</dbReference>
<keyword evidence="7" id="KW-1133">Transmembrane helix</keyword>
<comment type="caution">
    <text evidence="13">The sequence shown here is derived from an EMBL/GenBank/DDBJ whole genome shotgun (WGS) entry which is preliminary data.</text>
</comment>
<feature type="domain" description="G8" evidence="12">
    <location>
        <begin position="107"/>
        <end position="227"/>
    </location>
</feature>
<evidence type="ECO:0000313" key="14">
    <source>
        <dbReference type="Proteomes" id="UP001152320"/>
    </source>
</evidence>
<dbReference type="EMBL" id="JAIZAY010000017">
    <property type="protein sequence ID" value="KAJ8026136.1"/>
    <property type="molecule type" value="Genomic_DNA"/>
</dbReference>
<keyword evidence="5" id="KW-0812">Transmembrane</keyword>
<dbReference type="InterPro" id="IPR006626">
    <property type="entry name" value="PbH1"/>
</dbReference>
<dbReference type="SMART" id="SM00710">
    <property type="entry name" value="PbH1"/>
    <property type="match status" value="12"/>
</dbReference>
<dbReference type="SMART" id="SM01225">
    <property type="entry name" value="G8"/>
    <property type="match status" value="2"/>
</dbReference>
<evidence type="ECO:0000256" key="5">
    <source>
        <dbReference type="ARBA" id="ARBA00022692"/>
    </source>
</evidence>
<feature type="region of interest" description="Disordered" evidence="11">
    <location>
        <begin position="2194"/>
        <end position="2217"/>
    </location>
</feature>
<proteinExistence type="predicted"/>
<dbReference type="InterPro" id="IPR011050">
    <property type="entry name" value="Pectin_lyase_fold/virulence"/>
</dbReference>
<accession>A0A9Q1BFT5</accession>
<dbReference type="OrthoDB" id="120976at2759"/>
<feature type="region of interest" description="Disordered" evidence="11">
    <location>
        <begin position="2143"/>
        <end position="2168"/>
    </location>
</feature>
<dbReference type="Pfam" id="PF01833">
    <property type="entry name" value="TIG"/>
    <property type="match status" value="1"/>
</dbReference>
<evidence type="ECO:0000256" key="10">
    <source>
        <dbReference type="ARBA" id="ARBA00023273"/>
    </source>
</evidence>
<dbReference type="InterPro" id="IPR002909">
    <property type="entry name" value="IPT_dom"/>
</dbReference>
<dbReference type="InterPro" id="IPR014756">
    <property type="entry name" value="Ig_E-set"/>
</dbReference>
<dbReference type="PANTHER" id="PTHR46769:SF2">
    <property type="entry name" value="FIBROCYSTIN-L ISOFORM 2 PRECURSOR-RELATED"/>
    <property type="match status" value="1"/>
</dbReference>
<evidence type="ECO:0000256" key="11">
    <source>
        <dbReference type="SAM" id="MobiDB-lite"/>
    </source>
</evidence>
<dbReference type="InterPro" id="IPR055401">
    <property type="entry name" value="CEMIP_beta-hel_dom"/>
</dbReference>
<name>A0A9Q1BFT5_HOLLE</name>
<feature type="compositionally biased region" description="Basic and acidic residues" evidence="11">
    <location>
        <begin position="2490"/>
        <end position="2502"/>
    </location>
</feature>
<keyword evidence="10" id="KW-0966">Cell projection</keyword>
<dbReference type="Gene3D" id="2.160.20.10">
    <property type="entry name" value="Single-stranded right-handed beta-helix, Pectin lyase-like"/>
    <property type="match status" value="1"/>
</dbReference>
<reference evidence="13" key="1">
    <citation type="submission" date="2021-10" db="EMBL/GenBank/DDBJ databases">
        <title>Tropical sea cucumber genome reveals ecological adaptation and Cuvierian tubules defense mechanism.</title>
        <authorList>
            <person name="Chen T."/>
        </authorList>
    </citation>
    <scope>NUCLEOTIDE SEQUENCE</scope>
    <source>
        <strain evidence="13">Nanhai2018</strain>
        <tissue evidence="13">Muscle</tissue>
    </source>
</reference>
<evidence type="ECO:0000256" key="8">
    <source>
        <dbReference type="ARBA" id="ARBA00023136"/>
    </source>
</evidence>
<dbReference type="SUPFAM" id="SSF81296">
    <property type="entry name" value="E set domains"/>
    <property type="match status" value="1"/>
</dbReference>
<dbReference type="SMART" id="SM00429">
    <property type="entry name" value="IPT"/>
    <property type="match status" value="1"/>
</dbReference>
<organism evidence="13 14">
    <name type="scientific">Holothuria leucospilota</name>
    <name type="common">Black long sea cucumber</name>
    <name type="synonym">Mertensiothuria leucospilota</name>
    <dbReference type="NCBI Taxonomy" id="206669"/>
    <lineage>
        <taxon>Eukaryota</taxon>
        <taxon>Metazoa</taxon>
        <taxon>Echinodermata</taxon>
        <taxon>Eleutherozoa</taxon>
        <taxon>Echinozoa</taxon>
        <taxon>Holothuroidea</taxon>
        <taxon>Aspidochirotacea</taxon>
        <taxon>Aspidochirotida</taxon>
        <taxon>Holothuriidae</taxon>
        <taxon>Holothuria</taxon>
    </lineage>
</organism>
<dbReference type="SUPFAM" id="SSF51126">
    <property type="entry name" value="Pectin lyase-like"/>
    <property type="match status" value="2"/>
</dbReference>
<evidence type="ECO:0000256" key="3">
    <source>
        <dbReference type="ARBA" id="ARBA00004316"/>
    </source>
</evidence>
<dbReference type="Pfam" id="PF10162">
    <property type="entry name" value="G8"/>
    <property type="match status" value="2"/>
</dbReference>
<evidence type="ECO:0000256" key="9">
    <source>
        <dbReference type="ARBA" id="ARBA00023180"/>
    </source>
</evidence>
<evidence type="ECO:0000256" key="4">
    <source>
        <dbReference type="ARBA" id="ARBA00022475"/>
    </source>
</evidence>
<evidence type="ECO:0000259" key="12">
    <source>
        <dbReference type="PROSITE" id="PS51484"/>
    </source>
</evidence>
<dbReference type="Pfam" id="PF24606">
    <property type="entry name" value="CEMIP_beta-hel"/>
    <property type="match status" value="2"/>
</dbReference>
<keyword evidence="6" id="KW-0732">Signal</keyword>
<keyword evidence="9" id="KW-0325">Glycoprotein</keyword>
<keyword evidence="14" id="KW-1185">Reference proteome</keyword>
<dbReference type="PANTHER" id="PTHR46769">
    <property type="entry name" value="POLYCYSTIC KIDNEY AND HEPATIC DISEASE 1 (AUTOSOMAL RECESSIVE)-LIKE 1"/>
    <property type="match status" value="1"/>
</dbReference>
<evidence type="ECO:0000256" key="7">
    <source>
        <dbReference type="ARBA" id="ARBA00022989"/>
    </source>
</evidence>
<evidence type="ECO:0000256" key="2">
    <source>
        <dbReference type="ARBA" id="ARBA00004236"/>
    </source>
</evidence>
<feature type="region of interest" description="Disordered" evidence="11">
    <location>
        <begin position="2245"/>
        <end position="2502"/>
    </location>
</feature>
<feature type="domain" description="G8" evidence="12">
    <location>
        <begin position="939"/>
        <end position="1069"/>
    </location>
</feature>
<sequence>MNVTVNDAVTYRSNLTAHITSVEPVRGGTGGGTNITITGTGFASSGNTVTIAGSICEVQTEKETVIVCKTSAHSRTETAKVRVDVGTGIAVQNNADFFYIDVWSSIYTWNGTNPPVKGDFVIIPEGQTILLDESTPVLKVLLLQGGHMVFDEKDIELHAEYIIITDGGSLTVGTQDEPFQHEATIMLHGHVRTQELPIFGAKVLAVRNGTLDLHGKPVAVTWTNLASTIPPGATNMTLMQPVDWKVGDRIVIAASGHRHAQKESEILSITDISDDNMTLTFAPAVEYTHVSLSQIIDDVVLNTRAEVGLLTRNVKFRGSIHEEWTEQIEACDANFDANQFATQTCFLGRFGEETGSDQFGAHIMLSPKEMNKDLVKGRISYVEVTHAGQAFRLGHYPINFRMSGYITESYVRGCSIYNTFNRALSIQGVHGILVEHNVAYNVMGHAFFLEDGIESGNTFQYNLAVFVRPSSSLLNVDVTPAAYWITNPNNTVRHNAAAGCSHFGFWYNAPVHPKGPSFTSDVHPRKLPLGQFYNNTAHTVGRYGLWIFPVYNPSKPARFDKFSAWEVSRGAKAVKVGKVQFHNFLISDAKNSGLEFKTVTSPWGKNGGYINNSVVIGYSNVNGNNVSEECTSVGVQLPMSKYLTVDGVKFINFDRSQCVAIKACGHCKVYQGGFHTRFQNLKWFNSPNIAAFKWEHECWFEDLDGSLTGNPDYILVPKNDNLPSNHCKFDVVNSSFGEVHGAICDNTVKLHRFAWSLSSPASLLYKNVLLKNKNGESTISFLKARITHRRGWMATLVGGENYTMQFENVGPVTNISYVGRFDEFKEGEYVYMTHNFTQKPDALAVVAGDVRNGTDDISDPFSSNHGDFTFNNNTRQLTYIVTGNGESSPSNKDVDLDVYRCFYKNCVPPVPEPLSETSRRRPKEFRNWSDVESWADAPDGWGGNKGGGKYGLPEDGDNVQIIAGVWMVADIDLPQMNKLYIYGTLEFEDKRDFVVNATYILIYGGRLVAGFSEEKPFTHQLHFILQGTRSTEDIVLPNGSTMGSKVLGVYGHLNLHGVTRKVTWSHLAATALVNSDTIQLVEETGWGKGDEIIVTTTSYETWETETFTIIEKIGQFIFRLNSSFEFNHIANTHELSDNSSKYTLSAEVGLLTRNIIIEGADNDDIFEESFGARVFVGKFNHSGEELTGSAKISNVQFKHTGQAGWTAFEDPHDSLAFLHVGRVTKDFPSYVKGCSFHYCFNTAIGIYGTHGIEVSDNVIHNVAGRGIIIDSGGDDKIIHNLVALIIPKRLKHNKENNPRITKTTITDNLECKFHEDPESLIWNGGIEVVKAKRPVLINNTVAGSERVGYKVRGEPCSERSDSSAKWYGNVAHSTLHGIHLKDDSKHGCSMVSNFFIWNSFDYGVYAQIPSSLSVADSVLVDNKVGIFALIVGPPAIQHKTSDKFVEVKDSVLVGTSPSYDCHADSPKAAMDTEIHRNQLSPGEGNVGFFFAVFMSLRNGAYFRSLSGVKSYPTIRGISKLTGVKFSDYGNACGKKHVTIMTNPASSDASHPVHVQNLSFVDVPEENFVWIHRPNIEYAFITFILVNPSDCVDMDCDGMKKAIIRDLDGSMLGDVGTVIPQSEFEWNGDHRRGLGDHRIPETMLTKPDGSRISVPPNKGIYRGNNDCKRVDDWQAYKCRNLDHMMMVVESMDADTEIRRVSPVSLSSNGYVDLINGPRDYGCCYGYTCQERISTFYTIVATGRYYELHFTGTTPQKLRYHLLNANDTQSVVVSTYYSNPQRFDVYVNGTYITPTNGVTENGFFTWKEPEADKTNSDYYSSLNSGDLGSNFFDRDLGQLFVLIRGPTVIEVVTTSIIMVTFGIPAVEVDKFFEENLVQNLASFLDIPPSKIRVVKIISEDSARRSRRSAEEVHVEVEIGNQPSATSSSDVSSTNAVKPGAVSYDDRRLSFDNLLEIQSKIVNEYQAEGLARAFNFQVTYLSMTDPVDSPVDPTGGVRATIETGGTPRDTGPTYAEKQAREEVNKTKLSAPVVYRQPSELIIAQEPGKATKGDPFLTQPKIKMVDAVGNIVKQSGHASKPWVLEVALRGKAVSETTSLSGVTTYSFTNGWVNFTNLAINTNGTGFILDFTVIYPITSSLSTNSAEFEVKAPASRPPEDDEDDRVSDSRDGIYDNDYDDFIYLNGPIDSNSYSVDVTDTTCKGRDQPSVPLGPGTDEERVDSDSISYIDVKPGDLGVDGDSISYNDVLSDVGDRTAQPSVPLAPGTDEERVDSDSYSYNDVKPGDPGVDSDSYSYNDVTGDVGDGTAQPSVPLAPGTDEEGVDSDSISYNDVKPGDPGVDSDSYSYNDVIGDVGDGTAQPSVPLAPGTDEKRVDSDSISYNDIKAGDPGVDSDSYSYNDVIGDVGDGTAQPSVPLAPGTDEKRVDSDSYSYNYVKRGDHSVDSDSYSYDDVIGKVEDGGVQPSAPNGQRGGIAIDDSDSYSEDRSGRVRRRADSRREKNTIYYRTE</sequence>
<dbReference type="InterPro" id="IPR052387">
    <property type="entry name" value="Fibrocystin"/>
</dbReference>
<dbReference type="Gene3D" id="2.60.40.10">
    <property type="entry name" value="Immunoglobulins"/>
    <property type="match status" value="1"/>
</dbReference>
<evidence type="ECO:0000256" key="6">
    <source>
        <dbReference type="ARBA" id="ARBA00022729"/>
    </source>
</evidence>
<dbReference type="InterPro" id="IPR019316">
    <property type="entry name" value="G8_domain"/>
</dbReference>
<dbReference type="InterPro" id="IPR013783">
    <property type="entry name" value="Ig-like_fold"/>
</dbReference>
<dbReference type="InterPro" id="IPR012334">
    <property type="entry name" value="Pectin_lyas_fold"/>
</dbReference>
<dbReference type="Proteomes" id="UP001152320">
    <property type="component" value="Chromosome 17"/>
</dbReference>
<evidence type="ECO:0000256" key="1">
    <source>
        <dbReference type="ARBA" id="ARBA00004167"/>
    </source>
</evidence>
<comment type="subcellular location">
    <subcellularLocation>
        <location evidence="2">Cell membrane</location>
    </subcellularLocation>
    <subcellularLocation>
        <location evidence="3">Cell projection</location>
    </subcellularLocation>
    <subcellularLocation>
        <location evidence="1">Membrane</location>
        <topology evidence="1">Single-pass membrane protein</topology>
    </subcellularLocation>
</comment>